<evidence type="ECO:0000313" key="3">
    <source>
        <dbReference type="Proteomes" id="UP001597097"/>
    </source>
</evidence>
<keyword evidence="1" id="KW-1133">Transmembrane helix</keyword>
<keyword evidence="1" id="KW-0472">Membrane</keyword>
<evidence type="ECO:0000256" key="1">
    <source>
        <dbReference type="SAM" id="Phobius"/>
    </source>
</evidence>
<comment type="caution">
    <text evidence="2">The sequence shown here is derived from an EMBL/GenBank/DDBJ whole genome shotgun (WGS) entry which is preliminary data.</text>
</comment>
<feature type="transmembrane region" description="Helical" evidence="1">
    <location>
        <begin position="58"/>
        <end position="80"/>
    </location>
</feature>
<keyword evidence="3" id="KW-1185">Reference proteome</keyword>
<gene>
    <name evidence="2" type="ORF">ACFSJ0_32680</name>
</gene>
<protein>
    <submittedName>
        <fullName evidence="2">Uncharacterized protein</fullName>
    </submittedName>
</protein>
<keyword evidence="1" id="KW-0812">Transmembrane</keyword>
<organism evidence="2 3">
    <name type="scientific">Nonomuraea guangzhouensis</name>
    <dbReference type="NCBI Taxonomy" id="1291555"/>
    <lineage>
        <taxon>Bacteria</taxon>
        <taxon>Bacillati</taxon>
        <taxon>Actinomycetota</taxon>
        <taxon>Actinomycetes</taxon>
        <taxon>Streptosporangiales</taxon>
        <taxon>Streptosporangiaceae</taxon>
        <taxon>Nonomuraea</taxon>
    </lineage>
</organism>
<dbReference type="Proteomes" id="UP001597097">
    <property type="component" value="Unassembled WGS sequence"/>
</dbReference>
<dbReference type="RefSeq" id="WP_219537254.1">
    <property type="nucleotide sequence ID" value="NZ_JAHKRM010000036.1"/>
</dbReference>
<dbReference type="EMBL" id="JBHUCM010000030">
    <property type="protein sequence ID" value="MFD1541844.1"/>
    <property type="molecule type" value="Genomic_DNA"/>
</dbReference>
<name>A0ABW4GGY7_9ACTN</name>
<proteinExistence type="predicted"/>
<reference evidence="3" key="1">
    <citation type="journal article" date="2019" name="Int. J. Syst. Evol. Microbiol.">
        <title>The Global Catalogue of Microorganisms (GCM) 10K type strain sequencing project: providing services to taxonomists for standard genome sequencing and annotation.</title>
        <authorList>
            <consortium name="The Broad Institute Genomics Platform"/>
            <consortium name="The Broad Institute Genome Sequencing Center for Infectious Disease"/>
            <person name="Wu L."/>
            <person name="Ma J."/>
        </authorList>
    </citation>
    <scope>NUCLEOTIDE SEQUENCE [LARGE SCALE GENOMIC DNA]</scope>
    <source>
        <strain evidence="3">CGMCC 1.15399</strain>
    </source>
</reference>
<evidence type="ECO:0000313" key="2">
    <source>
        <dbReference type="EMBL" id="MFD1541844.1"/>
    </source>
</evidence>
<sequence length="88" mass="9856">MRALRRSGDLRATVAFNTSYVPGNSNYHFDRYDKALERFIALNHSHFEGSIRDGEAALGGWSFIPAIGALLATALTLMGIRPRLNEYR</sequence>
<accession>A0ABW4GGY7</accession>